<keyword evidence="2 10" id="KW-0963">Cytoplasm</keyword>
<keyword evidence="5 10" id="KW-0378">Hydrolase</keyword>
<dbReference type="GO" id="GO:0005634">
    <property type="term" value="C:nucleus"/>
    <property type="evidence" value="ECO:0007669"/>
    <property type="project" value="UniProtKB-SubCell"/>
</dbReference>
<dbReference type="Gene3D" id="3.90.950.10">
    <property type="match status" value="1"/>
</dbReference>
<keyword evidence="9 10" id="KW-0539">Nucleus</keyword>
<keyword evidence="8 10" id="KW-0464">Manganese</keyword>
<dbReference type="OMA" id="NENDGAT"/>
<dbReference type="InterPro" id="IPR002637">
    <property type="entry name" value="RdgB/HAM1"/>
</dbReference>
<feature type="binding site" evidence="10">
    <location>
        <position position="37"/>
    </location>
    <ligand>
        <name>Mg(2+)</name>
        <dbReference type="ChEBI" id="CHEBI:18420"/>
    </ligand>
</feature>
<dbReference type="InterPro" id="IPR029001">
    <property type="entry name" value="ITPase-like_fam"/>
</dbReference>
<dbReference type="Proteomes" id="UP000002866">
    <property type="component" value="Chromosome 1"/>
</dbReference>
<keyword evidence="13" id="KW-1185">Reference proteome</keyword>
<feature type="binding site" evidence="10">
    <location>
        <begin position="142"/>
        <end position="145"/>
    </location>
    <ligand>
        <name>ITP</name>
        <dbReference type="ChEBI" id="CHEBI:61402"/>
    </ligand>
</feature>
<dbReference type="EC" id="3.6.1.66" evidence="10"/>
<dbReference type="GO" id="GO:0036217">
    <property type="term" value="F:dGTP diphosphatase activity"/>
    <property type="evidence" value="ECO:0007669"/>
    <property type="project" value="EnsemblFungi"/>
</dbReference>
<dbReference type="GO" id="GO:0036222">
    <property type="term" value="F:XTP diphosphatase activity"/>
    <property type="evidence" value="ECO:0007669"/>
    <property type="project" value="UniProtKB-UniRule"/>
</dbReference>
<dbReference type="GeneID" id="14493652"/>
<evidence type="ECO:0000256" key="9">
    <source>
        <dbReference type="ARBA" id="ARBA00023242"/>
    </source>
</evidence>
<evidence type="ECO:0000256" key="8">
    <source>
        <dbReference type="ARBA" id="ARBA00023211"/>
    </source>
</evidence>
<dbReference type="InterPro" id="IPR027502">
    <property type="entry name" value="ITPase"/>
</dbReference>
<name>I2GX01_HENB6</name>
<dbReference type="GO" id="GO:0036220">
    <property type="term" value="F:ITP diphosphatase activity"/>
    <property type="evidence" value="ECO:0007669"/>
    <property type="project" value="UniProtKB-UniRule"/>
</dbReference>
<feature type="binding site" evidence="10">
    <location>
        <begin position="68"/>
        <end position="69"/>
    </location>
    <ligand>
        <name>ITP</name>
        <dbReference type="ChEBI" id="CHEBI:61402"/>
    </ligand>
</feature>
<dbReference type="OrthoDB" id="6288734at2759"/>
<comment type="function">
    <text evidence="10">Pyrophosphatase that hydrolyzes non-canonical purine nucleotides such as inosine triphosphate (ITP), deoxyinosine triphosphate (dITP) or xanthosine 5'-triphosphate (XTP) to their respective monophosphate derivatives. The enzyme does not distinguish between the deoxy- and ribose forms. Probably excludes non-canonical purines from RNA and DNA precursor pools, thus preventing their incorporation into RNA and DNA and avoiding chromosomal lesions.</text>
</comment>
<keyword evidence="4 10" id="KW-0547">Nucleotide-binding</keyword>
<dbReference type="Pfam" id="PF01725">
    <property type="entry name" value="Ham1p_like"/>
    <property type="match status" value="1"/>
</dbReference>
<feature type="binding site" evidence="10">
    <location>
        <begin position="9"/>
        <end position="14"/>
    </location>
    <ligand>
        <name>ITP</name>
        <dbReference type="ChEBI" id="CHEBI:61402"/>
    </ligand>
</feature>
<evidence type="ECO:0000256" key="11">
    <source>
        <dbReference type="RuleBase" id="RU003781"/>
    </source>
</evidence>
<keyword evidence="3 10" id="KW-0479">Metal-binding</keyword>
<comment type="subunit">
    <text evidence="10">Homodimer.</text>
</comment>
<dbReference type="GO" id="GO:0005737">
    <property type="term" value="C:cytoplasm"/>
    <property type="evidence" value="ECO:0007669"/>
    <property type="project" value="UniProtKB-SubCell"/>
</dbReference>
<dbReference type="GO" id="GO:0046872">
    <property type="term" value="F:metal ion binding"/>
    <property type="evidence" value="ECO:0007669"/>
    <property type="project" value="UniProtKB-KW"/>
</dbReference>
<dbReference type="KEGG" id="tbl:TBLA_0A08640"/>
<comment type="subcellular location">
    <subcellularLocation>
        <location evidence="10">Cytoplasm</location>
    </subcellularLocation>
    <subcellularLocation>
        <location evidence="10">Nucleus</location>
    </subcellularLocation>
</comment>
<dbReference type="PANTHER" id="PTHR11067:SF9">
    <property type="entry name" value="INOSINE TRIPHOSPHATE PYROPHOSPHATASE"/>
    <property type="match status" value="1"/>
</dbReference>
<dbReference type="GO" id="GO:0009217">
    <property type="term" value="P:purine deoxyribonucleoside triphosphate catabolic process"/>
    <property type="evidence" value="ECO:0007669"/>
    <property type="project" value="EnsemblFungi"/>
</dbReference>
<comment type="catalytic activity">
    <reaction evidence="10">
        <text>ITP + H2O = IMP + diphosphate + H(+)</text>
        <dbReference type="Rhea" id="RHEA:29399"/>
        <dbReference type="ChEBI" id="CHEBI:15377"/>
        <dbReference type="ChEBI" id="CHEBI:15378"/>
        <dbReference type="ChEBI" id="CHEBI:33019"/>
        <dbReference type="ChEBI" id="CHEBI:58053"/>
        <dbReference type="ChEBI" id="CHEBI:61402"/>
        <dbReference type="EC" id="3.6.1.66"/>
    </reaction>
</comment>
<evidence type="ECO:0000256" key="2">
    <source>
        <dbReference type="ARBA" id="ARBA00022490"/>
    </source>
</evidence>
<dbReference type="FunCoup" id="I2GX01">
    <property type="interactions" value="761"/>
</dbReference>
<dbReference type="GO" id="GO:0047840">
    <property type="term" value="F:dCTP diphosphatase activity"/>
    <property type="evidence" value="ECO:0007669"/>
    <property type="project" value="EnsemblFungi"/>
</dbReference>
<evidence type="ECO:0000256" key="6">
    <source>
        <dbReference type="ARBA" id="ARBA00022842"/>
    </source>
</evidence>
<dbReference type="HAMAP" id="MF_03148">
    <property type="entry name" value="HAM1_NTPase"/>
    <property type="match status" value="1"/>
</dbReference>
<dbReference type="RefSeq" id="XP_004178172.1">
    <property type="nucleotide sequence ID" value="XM_004178124.1"/>
</dbReference>
<feature type="binding site" evidence="10">
    <location>
        <position position="166"/>
    </location>
    <ligand>
        <name>ITP</name>
        <dbReference type="ChEBI" id="CHEBI:61402"/>
    </ligand>
</feature>
<comment type="catalytic activity">
    <reaction evidence="10">
        <text>dITP + H2O = dIMP + diphosphate + H(+)</text>
        <dbReference type="Rhea" id="RHEA:28342"/>
        <dbReference type="ChEBI" id="CHEBI:15377"/>
        <dbReference type="ChEBI" id="CHEBI:15378"/>
        <dbReference type="ChEBI" id="CHEBI:33019"/>
        <dbReference type="ChEBI" id="CHEBI:61194"/>
        <dbReference type="ChEBI" id="CHEBI:61382"/>
        <dbReference type="EC" id="3.6.1.66"/>
    </reaction>
</comment>
<dbReference type="InParanoid" id="I2GX01"/>
<dbReference type="NCBIfam" id="TIGR00042">
    <property type="entry name" value="RdgB/HAM1 family non-canonical purine NTP pyrophosphatase"/>
    <property type="match status" value="1"/>
</dbReference>
<keyword evidence="7 10" id="KW-0546">Nucleotide metabolism</keyword>
<dbReference type="GO" id="GO:0009117">
    <property type="term" value="P:nucleotide metabolic process"/>
    <property type="evidence" value="ECO:0007669"/>
    <property type="project" value="UniProtKB-KW"/>
</dbReference>
<evidence type="ECO:0000256" key="5">
    <source>
        <dbReference type="ARBA" id="ARBA00022801"/>
    </source>
</evidence>
<evidence type="ECO:0000256" key="1">
    <source>
        <dbReference type="ARBA" id="ARBA00008023"/>
    </source>
</evidence>
<reference evidence="12 13" key="1">
    <citation type="journal article" date="2011" name="Proc. Natl. Acad. Sci. U.S.A.">
        <title>Evolutionary erosion of yeast sex chromosomes by mating-type switching accidents.</title>
        <authorList>
            <person name="Gordon J.L."/>
            <person name="Armisen D."/>
            <person name="Proux-Wera E."/>
            <person name="Oheigeartaigh S.S."/>
            <person name="Byrne K.P."/>
            <person name="Wolfe K.H."/>
        </authorList>
    </citation>
    <scope>NUCLEOTIDE SEQUENCE [LARGE SCALE GENOMIC DNA]</scope>
    <source>
        <strain evidence="13">ATCC 34711 / CBS 6284 / DSM 70876 / NBRC 10599 / NRRL Y-10934 / UCD 77-7</strain>
    </source>
</reference>
<dbReference type="EMBL" id="HE806316">
    <property type="protein sequence ID" value="CCH58653.1"/>
    <property type="molecule type" value="Genomic_DNA"/>
</dbReference>
<dbReference type="GO" id="GO:0008828">
    <property type="term" value="F:dATP diphosphatase activity"/>
    <property type="evidence" value="ECO:0007669"/>
    <property type="project" value="EnsemblFungi"/>
</dbReference>
<feature type="binding site" evidence="10">
    <location>
        <position position="50"/>
    </location>
    <ligand>
        <name>ITP</name>
        <dbReference type="ChEBI" id="CHEBI:61402"/>
    </ligand>
</feature>
<evidence type="ECO:0000256" key="4">
    <source>
        <dbReference type="ARBA" id="ARBA00022741"/>
    </source>
</evidence>
<comment type="cofactor">
    <cofactor evidence="10">
        <name>Mg(2+)</name>
        <dbReference type="ChEBI" id="CHEBI:18420"/>
    </cofactor>
    <cofactor evidence="10">
        <name>Mn(2+)</name>
        <dbReference type="ChEBI" id="CHEBI:29035"/>
    </cofactor>
    <text evidence="10">Binds 1 divalent metal cation per subunit; can use either Mg(2+) or Mn(2+).</text>
</comment>
<comment type="similarity">
    <text evidence="1 10 11">Belongs to the HAM1 NTPase family.</text>
</comment>
<dbReference type="GO" id="GO:0036218">
    <property type="term" value="F:dTTP diphosphatase activity"/>
    <property type="evidence" value="ECO:0007669"/>
    <property type="project" value="EnsemblFungi"/>
</dbReference>
<proteinExistence type="inferred from homology"/>
<evidence type="ECO:0000313" key="12">
    <source>
        <dbReference type="EMBL" id="CCH58653.1"/>
    </source>
</evidence>
<feature type="binding site" evidence="10">
    <location>
        <begin position="171"/>
        <end position="172"/>
    </location>
    <ligand>
        <name>ITP</name>
        <dbReference type="ChEBI" id="CHEBI:61402"/>
    </ligand>
</feature>
<dbReference type="GO" id="GO:0036221">
    <property type="term" value="F:UTP diphosphatase activity"/>
    <property type="evidence" value="ECO:0007669"/>
    <property type="project" value="EnsemblFungi"/>
</dbReference>
<evidence type="ECO:0000313" key="13">
    <source>
        <dbReference type="Proteomes" id="UP000002866"/>
    </source>
</evidence>
<dbReference type="GO" id="GO:0036219">
    <property type="term" value="F:GTP diphosphatase activity"/>
    <property type="evidence" value="ECO:0007669"/>
    <property type="project" value="EnsemblFungi"/>
</dbReference>
<dbReference type="HOGENOM" id="CLU_082080_1_1_1"/>
<gene>
    <name evidence="12" type="primary">TBLA0A08640</name>
    <name evidence="10" type="synonym">HAM1</name>
    <name evidence="12" type="ORF">TBLA_0A08640</name>
</gene>
<dbReference type="CDD" id="cd00515">
    <property type="entry name" value="HAM1"/>
    <property type="match status" value="1"/>
</dbReference>
<organism evidence="12 13">
    <name type="scientific">Henningerozyma blattae (strain ATCC 34711 / CBS 6284 / DSM 70876 / NBRC 10599 / NRRL Y-10934 / UCD 77-7)</name>
    <name type="common">Yeast</name>
    <name type="synonym">Tetrapisispora blattae</name>
    <dbReference type="NCBI Taxonomy" id="1071380"/>
    <lineage>
        <taxon>Eukaryota</taxon>
        <taxon>Fungi</taxon>
        <taxon>Dikarya</taxon>
        <taxon>Ascomycota</taxon>
        <taxon>Saccharomycotina</taxon>
        <taxon>Saccharomycetes</taxon>
        <taxon>Saccharomycetales</taxon>
        <taxon>Saccharomycetaceae</taxon>
        <taxon>Henningerozyma</taxon>
    </lineage>
</organism>
<dbReference type="eggNOG" id="KOG3222">
    <property type="taxonomic scope" value="Eukaryota"/>
</dbReference>
<dbReference type="SUPFAM" id="SSF52972">
    <property type="entry name" value="ITPase-like"/>
    <property type="match status" value="1"/>
</dbReference>
<dbReference type="AlphaFoldDB" id="I2GX01"/>
<dbReference type="GO" id="GO:0004170">
    <property type="term" value="F:dUTP diphosphatase activity"/>
    <property type="evidence" value="ECO:0007669"/>
    <property type="project" value="EnsemblFungi"/>
</dbReference>
<dbReference type="GO" id="GO:0009213">
    <property type="term" value="P:pyrimidine deoxyribonucleoside triphosphate catabolic process"/>
    <property type="evidence" value="ECO:0007669"/>
    <property type="project" value="EnsemblFungi"/>
</dbReference>
<protein>
    <recommendedName>
        <fullName evidence="10">Inosine triphosphate pyrophosphatase</fullName>
        <shortName evidence="10">ITPase</shortName>
        <shortName evidence="10">Inosine triphosphatase</shortName>
        <ecNumber evidence="10">3.6.1.66</ecNumber>
    </recommendedName>
    <alternativeName>
        <fullName evidence="10">Non-canonical purine NTP pyrophosphatase</fullName>
    </alternativeName>
    <alternativeName>
        <fullName evidence="10">Non-standard purine NTP pyrophosphatase</fullName>
    </alternativeName>
    <alternativeName>
        <fullName evidence="10">Nucleoside-triphosphate diphosphatase</fullName>
    </alternativeName>
    <alternativeName>
        <fullName evidence="10">Nucleoside-triphosphate pyrophosphatase</fullName>
        <shortName evidence="10">NTPase</shortName>
    </alternativeName>
    <alternativeName>
        <fullName evidence="10">XTP/dITP diphosphatase</fullName>
    </alternativeName>
</protein>
<evidence type="ECO:0000256" key="7">
    <source>
        <dbReference type="ARBA" id="ARBA00023080"/>
    </source>
</evidence>
<sequence>MNEPIIFVTGNLNKLKEVNSILGGSYNITNEALDLDELQETDLETIALHKLEQAKKLVGSGKRVFVEDTALIFDEFNGLPGAYVKWFVKSLGLAKMVRLLDPFSNKGASAVTTIAYYDGDKNVVFQGKTQGVIVESRGPTDFGWDSIFEPVEGDGETYAEMSKEKKNGLSHRGRAFGQMREYLGGPEGARACK</sequence>
<accession>I2GX01</accession>
<comment type="catalytic activity">
    <reaction evidence="10">
        <text>XTP + H2O = XMP + diphosphate + H(+)</text>
        <dbReference type="Rhea" id="RHEA:28610"/>
        <dbReference type="ChEBI" id="CHEBI:15377"/>
        <dbReference type="ChEBI" id="CHEBI:15378"/>
        <dbReference type="ChEBI" id="CHEBI:33019"/>
        <dbReference type="ChEBI" id="CHEBI:57464"/>
        <dbReference type="ChEBI" id="CHEBI:61314"/>
        <dbReference type="EC" id="3.6.1.66"/>
    </reaction>
</comment>
<dbReference type="GO" id="GO:0000166">
    <property type="term" value="F:nucleotide binding"/>
    <property type="evidence" value="ECO:0007669"/>
    <property type="project" value="UniProtKB-KW"/>
</dbReference>
<dbReference type="PANTHER" id="PTHR11067">
    <property type="entry name" value="INOSINE TRIPHOSPHATE PYROPHOSPHATASE/HAM1 PROTEIN"/>
    <property type="match status" value="1"/>
</dbReference>
<evidence type="ECO:0000256" key="10">
    <source>
        <dbReference type="HAMAP-Rule" id="MF_03148"/>
    </source>
</evidence>
<dbReference type="STRING" id="1071380.I2GX01"/>
<dbReference type="GO" id="GO:0035870">
    <property type="term" value="F:dITP diphosphatase activity"/>
    <property type="evidence" value="ECO:0007669"/>
    <property type="project" value="UniProtKB-UniRule"/>
</dbReference>
<evidence type="ECO:0000256" key="3">
    <source>
        <dbReference type="ARBA" id="ARBA00022723"/>
    </source>
</evidence>
<dbReference type="FunFam" id="3.90.950.10:FF:000009">
    <property type="entry name" value="Inosine triphosphate pyrophosphatase"/>
    <property type="match status" value="1"/>
</dbReference>
<keyword evidence="6 10" id="KW-0460">Magnesium</keyword>
<feature type="binding site" evidence="10">
    <location>
        <position position="68"/>
    </location>
    <ligand>
        <name>Mg(2+)</name>
        <dbReference type="ChEBI" id="CHEBI:18420"/>
    </ligand>
</feature>